<sequence length="35" mass="3782">MCHQRQRCSGAVATPSTLIYSSNVARSKAICKVSK</sequence>
<dbReference type="EMBL" id="BKCJ011313852">
    <property type="protein sequence ID" value="GFD19347.1"/>
    <property type="molecule type" value="Genomic_DNA"/>
</dbReference>
<reference evidence="1" key="1">
    <citation type="journal article" date="2019" name="Sci. Rep.">
        <title>Draft genome of Tanacetum cinerariifolium, the natural source of mosquito coil.</title>
        <authorList>
            <person name="Yamashiro T."/>
            <person name="Shiraishi A."/>
            <person name="Satake H."/>
            <person name="Nakayama K."/>
        </authorList>
    </citation>
    <scope>NUCLEOTIDE SEQUENCE</scope>
</reference>
<evidence type="ECO:0000313" key="1">
    <source>
        <dbReference type="EMBL" id="GFD19347.1"/>
    </source>
</evidence>
<comment type="caution">
    <text evidence="1">The sequence shown here is derived from an EMBL/GenBank/DDBJ whole genome shotgun (WGS) entry which is preliminary data.</text>
</comment>
<protein>
    <submittedName>
        <fullName evidence="1">Uncharacterized protein</fullName>
    </submittedName>
</protein>
<name>A0A699UA38_TANCI</name>
<organism evidence="1">
    <name type="scientific">Tanacetum cinerariifolium</name>
    <name type="common">Dalmatian daisy</name>
    <name type="synonym">Chrysanthemum cinerariifolium</name>
    <dbReference type="NCBI Taxonomy" id="118510"/>
    <lineage>
        <taxon>Eukaryota</taxon>
        <taxon>Viridiplantae</taxon>
        <taxon>Streptophyta</taxon>
        <taxon>Embryophyta</taxon>
        <taxon>Tracheophyta</taxon>
        <taxon>Spermatophyta</taxon>
        <taxon>Magnoliopsida</taxon>
        <taxon>eudicotyledons</taxon>
        <taxon>Gunneridae</taxon>
        <taxon>Pentapetalae</taxon>
        <taxon>asterids</taxon>
        <taxon>campanulids</taxon>
        <taxon>Asterales</taxon>
        <taxon>Asteraceae</taxon>
        <taxon>Asteroideae</taxon>
        <taxon>Anthemideae</taxon>
        <taxon>Anthemidinae</taxon>
        <taxon>Tanacetum</taxon>
    </lineage>
</organism>
<proteinExistence type="predicted"/>
<gene>
    <name evidence="1" type="ORF">Tci_891316</name>
</gene>
<dbReference type="AlphaFoldDB" id="A0A699UA38"/>
<accession>A0A699UA38</accession>
<feature type="non-terminal residue" evidence="1">
    <location>
        <position position="35"/>
    </location>
</feature>